<proteinExistence type="predicted"/>
<keyword evidence="10" id="KW-1185">Reference proteome</keyword>
<evidence type="ECO:0000256" key="3">
    <source>
        <dbReference type="ARBA" id="ARBA00022692"/>
    </source>
</evidence>
<keyword evidence="3 8" id="KW-0812">Transmembrane</keyword>
<dbReference type="PANTHER" id="PTHR11616:SF240">
    <property type="entry name" value="BLOATED TUBULES, ISOFORM B-RELATED"/>
    <property type="match status" value="1"/>
</dbReference>
<dbReference type="Pfam" id="PF00209">
    <property type="entry name" value="SNF"/>
    <property type="match status" value="1"/>
</dbReference>
<dbReference type="PROSITE" id="PS50267">
    <property type="entry name" value="NA_NEUROTRAN_SYMP_3"/>
    <property type="match status" value="1"/>
</dbReference>
<evidence type="ECO:0000256" key="4">
    <source>
        <dbReference type="ARBA" id="ARBA00022989"/>
    </source>
</evidence>
<dbReference type="GO" id="GO:0046872">
    <property type="term" value="F:metal ion binding"/>
    <property type="evidence" value="ECO:0007669"/>
    <property type="project" value="UniProtKB-KW"/>
</dbReference>
<keyword evidence="6" id="KW-0479">Metal-binding</keyword>
<feature type="transmembrane region" description="Helical" evidence="8">
    <location>
        <begin position="132"/>
        <end position="157"/>
    </location>
</feature>
<protein>
    <submittedName>
        <fullName evidence="9">Uncharacterized protein</fullName>
    </submittedName>
</protein>
<comment type="caution">
    <text evidence="9">The sequence shown here is derived from an EMBL/GenBank/DDBJ whole genome shotgun (WGS) entry which is preliminary data.</text>
</comment>
<dbReference type="EMBL" id="CAJNOM010000112">
    <property type="protein sequence ID" value="CAF1071342.1"/>
    <property type="molecule type" value="Genomic_DNA"/>
</dbReference>
<evidence type="ECO:0000256" key="2">
    <source>
        <dbReference type="ARBA" id="ARBA00022448"/>
    </source>
</evidence>
<evidence type="ECO:0000313" key="10">
    <source>
        <dbReference type="Proteomes" id="UP000663832"/>
    </source>
</evidence>
<dbReference type="GO" id="GO:0005886">
    <property type="term" value="C:plasma membrane"/>
    <property type="evidence" value="ECO:0007669"/>
    <property type="project" value="TreeGrafter"/>
</dbReference>
<evidence type="ECO:0000256" key="7">
    <source>
        <dbReference type="SAM" id="MobiDB-lite"/>
    </source>
</evidence>
<feature type="transmembrane region" description="Helical" evidence="8">
    <location>
        <begin position="163"/>
        <end position="185"/>
    </location>
</feature>
<keyword evidence="6" id="KW-0915">Sodium</keyword>
<feature type="region of interest" description="Disordered" evidence="7">
    <location>
        <begin position="1"/>
        <end position="48"/>
    </location>
</feature>
<reference evidence="9" key="1">
    <citation type="submission" date="2021-02" db="EMBL/GenBank/DDBJ databases">
        <authorList>
            <person name="Nowell W R."/>
        </authorList>
    </citation>
    <scope>NUCLEOTIDE SEQUENCE</scope>
</reference>
<gene>
    <name evidence="9" type="ORF">QVE165_LOCUS18707</name>
</gene>
<evidence type="ECO:0000313" key="9">
    <source>
        <dbReference type="EMBL" id="CAF1071342.1"/>
    </source>
</evidence>
<name>A0A814LWS0_9BILA</name>
<feature type="transmembrane region" description="Helical" evidence="8">
    <location>
        <begin position="260"/>
        <end position="280"/>
    </location>
</feature>
<keyword evidence="2" id="KW-0813">Transport</keyword>
<dbReference type="PANTHER" id="PTHR11616">
    <property type="entry name" value="SODIUM/CHLORIDE DEPENDENT TRANSPORTER"/>
    <property type="match status" value="1"/>
</dbReference>
<dbReference type="GO" id="GO:0006865">
    <property type="term" value="P:amino acid transport"/>
    <property type="evidence" value="ECO:0007669"/>
    <property type="project" value="TreeGrafter"/>
</dbReference>
<feature type="binding site" evidence="6">
    <location>
        <position position="98"/>
    </location>
    <ligand>
        <name>Na(+)</name>
        <dbReference type="ChEBI" id="CHEBI:29101"/>
        <label>1</label>
    </ligand>
</feature>
<accession>A0A814LWS0</accession>
<feature type="transmembrane region" description="Helical" evidence="8">
    <location>
        <begin position="218"/>
        <end position="240"/>
    </location>
</feature>
<evidence type="ECO:0000256" key="1">
    <source>
        <dbReference type="ARBA" id="ARBA00004141"/>
    </source>
</evidence>
<evidence type="ECO:0000256" key="6">
    <source>
        <dbReference type="PIRSR" id="PIRSR600175-1"/>
    </source>
</evidence>
<dbReference type="InterPro" id="IPR000175">
    <property type="entry name" value="Na/ntran_symport"/>
</dbReference>
<comment type="subcellular location">
    <subcellularLocation>
        <location evidence="1">Membrane</location>
        <topology evidence="1">Multi-pass membrane protein</topology>
    </subcellularLocation>
</comment>
<sequence>MVPMSEQPRKYSSQSVSSTTSKYDTVSEGVSQDDTDDSFHDCSDNQSQNDDALRKRLSIQLGKALRCGVDMDEQFYGSAYVDAWLLTFTQGKGGIQFDAIFNKLIAVLTATLDKLDQWYDRSPKRRKIRREFVVAIYVLISFSFGLLMATRAGFYIFNIFDGYICGAISLLIICIVQLATVLFAYRTTFSSWHQEWPPSQWPGQTFIRHISEVLKRRLTYIWVCWVIVVPIWLFGMLAIALRTIGPISYETFIYPLSFQIIGYILTSIAPLSILVYFIYYQLKNGR</sequence>
<feature type="compositionally biased region" description="Low complexity" evidence="7">
    <location>
        <begin position="12"/>
        <end position="21"/>
    </location>
</feature>
<dbReference type="Proteomes" id="UP000663832">
    <property type="component" value="Unassembled WGS sequence"/>
</dbReference>
<dbReference type="InterPro" id="IPR037272">
    <property type="entry name" value="SNS_sf"/>
</dbReference>
<evidence type="ECO:0000256" key="8">
    <source>
        <dbReference type="SAM" id="Phobius"/>
    </source>
</evidence>
<evidence type="ECO:0000256" key="5">
    <source>
        <dbReference type="ARBA" id="ARBA00023136"/>
    </source>
</evidence>
<dbReference type="SUPFAM" id="SSF161070">
    <property type="entry name" value="SNF-like"/>
    <property type="match status" value="1"/>
</dbReference>
<keyword evidence="5 8" id="KW-0472">Membrane</keyword>
<dbReference type="GO" id="GO:0035725">
    <property type="term" value="P:sodium ion transmembrane transport"/>
    <property type="evidence" value="ECO:0007669"/>
    <property type="project" value="TreeGrafter"/>
</dbReference>
<dbReference type="AlphaFoldDB" id="A0A814LWS0"/>
<organism evidence="9 10">
    <name type="scientific">Adineta steineri</name>
    <dbReference type="NCBI Taxonomy" id="433720"/>
    <lineage>
        <taxon>Eukaryota</taxon>
        <taxon>Metazoa</taxon>
        <taxon>Spiralia</taxon>
        <taxon>Gnathifera</taxon>
        <taxon>Rotifera</taxon>
        <taxon>Eurotatoria</taxon>
        <taxon>Bdelloidea</taxon>
        <taxon>Adinetida</taxon>
        <taxon>Adinetidae</taxon>
        <taxon>Adineta</taxon>
    </lineage>
</organism>
<keyword evidence="4 8" id="KW-1133">Transmembrane helix</keyword>